<evidence type="ECO:0000313" key="1">
    <source>
        <dbReference type="EMBL" id="CAD8064356.1"/>
    </source>
</evidence>
<comment type="caution">
    <text evidence="1">The sequence shown here is derived from an EMBL/GenBank/DDBJ whole genome shotgun (WGS) entry which is preliminary data.</text>
</comment>
<sequence>MVTINGFQLKQGKFIKQKFIANKIRYKEQQFKLYQKSQNIFMFKQKITQQKSGLINNQLKNFSITKSKINHYQIQFSSQKYRSSKKLKYDLFQKKMKDQLLKLDKLMKLKVRLNYSVLYVISKILIISILNCC</sequence>
<dbReference type="AlphaFoldDB" id="A0A8S1LHY1"/>
<organism evidence="1 2">
    <name type="scientific">Paramecium sonneborni</name>
    <dbReference type="NCBI Taxonomy" id="65129"/>
    <lineage>
        <taxon>Eukaryota</taxon>
        <taxon>Sar</taxon>
        <taxon>Alveolata</taxon>
        <taxon>Ciliophora</taxon>
        <taxon>Intramacronucleata</taxon>
        <taxon>Oligohymenophorea</taxon>
        <taxon>Peniculida</taxon>
        <taxon>Parameciidae</taxon>
        <taxon>Paramecium</taxon>
    </lineage>
</organism>
<reference evidence="1" key="1">
    <citation type="submission" date="2021-01" db="EMBL/GenBank/DDBJ databases">
        <authorList>
            <consortium name="Genoscope - CEA"/>
            <person name="William W."/>
        </authorList>
    </citation>
    <scope>NUCLEOTIDE SEQUENCE</scope>
</reference>
<proteinExistence type="predicted"/>
<protein>
    <submittedName>
        <fullName evidence="1">Uncharacterized protein</fullName>
    </submittedName>
</protein>
<evidence type="ECO:0000313" key="2">
    <source>
        <dbReference type="Proteomes" id="UP000692954"/>
    </source>
</evidence>
<accession>A0A8S1LHY1</accession>
<dbReference type="Proteomes" id="UP000692954">
    <property type="component" value="Unassembled WGS sequence"/>
</dbReference>
<name>A0A8S1LHY1_9CILI</name>
<dbReference type="EMBL" id="CAJJDN010000019">
    <property type="protein sequence ID" value="CAD8064356.1"/>
    <property type="molecule type" value="Genomic_DNA"/>
</dbReference>
<keyword evidence="2" id="KW-1185">Reference proteome</keyword>
<gene>
    <name evidence="1" type="ORF">PSON_ATCC_30995.1.T0190074</name>
</gene>